<keyword evidence="3 6" id="KW-0479">Metal-binding</keyword>
<evidence type="ECO:0000313" key="10">
    <source>
        <dbReference type="Proteomes" id="UP000051380"/>
    </source>
</evidence>
<keyword evidence="7" id="KW-0732">Signal</keyword>
<dbReference type="OrthoDB" id="7363829at2"/>
<dbReference type="InterPro" id="IPR051811">
    <property type="entry name" value="Cytochrome_c550/c551-like"/>
</dbReference>
<evidence type="ECO:0000259" key="8">
    <source>
        <dbReference type="PROSITE" id="PS51007"/>
    </source>
</evidence>
<dbReference type="AlphaFoldDB" id="A0A0R3CDD5"/>
<evidence type="ECO:0000256" key="4">
    <source>
        <dbReference type="ARBA" id="ARBA00022982"/>
    </source>
</evidence>
<keyword evidence="5 6" id="KW-0408">Iron</keyword>
<name>A0A0R3CDD5_9BRAD</name>
<accession>A0A0R3CDD5</accession>
<evidence type="ECO:0000256" key="7">
    <source>
        <dbReference type="SAM" id="SignalP"/>
    </source>
</evidence>
<dbReference type="RefSeq" id="WP_057028681.1">
    <property type="nucleotide sequence ID" value="NZ_LJYF01000030.1"/>
</dbReference>
<dbReference type="Pfam" id="PF00034">
    <property type="entry name" value="Cytochrom_C"/>
    <property type="match status" value="1"/>
</dbReference>
<feature type="domain" description="Cytochrome c" evidence="8">
    <location>
        <begin position="24"/>
        <end position="105"/>
    </location>
</feature>
<reference evidence="9 10" key="1">
    <citation type="submission" date="2015-09" db="EMBL/GenBank/DDBJ databases">
        <title>Draft Genome Sequence of the Strain BR 3267 (Bradyrhizobium yuanmingense) recommended as inoculant for cowpea in Brazil.</title>
        <authorList>
            <person name="Simoes-Araujo J.L."/>
            <person name="Zilli J.E."/>
        </authorList>
    </citation>
    <scope>NUCLEOTIDE SEQUENCE [LARGE SCALE GENOMIC DNA]</scope>
    <source>
        <strain evidence="9 10">BR3267</strain>
    </source>
</reference>
<dbReference type="GO" id="GO:0020037">
    <property type="term" value="F:heme binding"/>
    <property type="evidence" value="ECO:0007669"/>
    <property type="project" value="InterPro"/>
</dbReference>
<dbReference type="EMBL" id="LJYF01000030">
    <property type="protein sequence ID" value="KRP93227.1"/>
    <property type="molecule type" value="Genomic_DNA"/>
</dbReference>
<gene>
    <name evidence="9" type="ORF">AOQ72_26735</name>
</gene>
<dbReference type="Gene3D" id="1.10.760.10">
    <property type="entry name" value="Cytochrome c-like domain"/>
    <property type="match status" value="1"/>
</dbReference>
<evidence type="ECO:0000256" key="3">
    <source>
        <dbReference type="ARBA" id="ARBA00022723"/>
    </source>
</evidence>
<dbReference type="STRING" id="108015.GA0061099_101024"/>
<dbReference type="PANTHER" id="PTHR37823">
    <property type="entry name" value="CYTOCHROME C-553-LIKE"/>
    <property type="match status" value="1"/>
</dbReference>
<dbReference type="GO" id="GO:0009055">
    <property type="term" value="F:electron transfer activity"/>
    <property type="evidence" value="ECO:0007669"/>
    <property type="project" value="InterPro"/>
</dbReference>
<feature type="signal peptide" evidence="7">
    <location>
        <begin position="1"/>
        <end position="21"/>
    </location>
</feature>
<sequence length="105" mass="11402">MLQRALRHGLIGLLLITPALAAPAAEQRGKAFARANCARCHAIDRASKSQLEIAPPLRTLHRRYPINSLGEALAEGISTGHADMPAFELGPDQIHDLLSYLKTLE</sequence>
<proteinExistence type="predicted"/>
<evidence type="ECO:0000256" key="1">
    <source>
        <dbReference type="ARBA" id="ARBA00022448"/>
    </source>
</evidence>
<dbReference type="SUPFAM" id="SSF46626">
    <property type="entry name" value="Cytochrome c"/>
    <property type="match status" value="1"/>
</dbReference>
<dbReference type="GO" id="GO:0046872">
    <property type="term" value="F:metal ion binding"/>
    <property type="evidence" value="ECO:0007669"/>
    <property type="project" value="UniProtKB-KW"/>
</dbReference>
<evidence type="ECO:0000256" key="6">
    <source>
        <dbReference type="PROSITE-ProRule" id="PRU00433"/>
    </source>
</evidence>
<evidence type="ECO:0000256" key="2">
    <source>
        <dbReference type="ARBA" id="ARBA00022617"/>
    </source>
</evidence>
<keyword evidence="4" id="KW-0249">Electron transport</keyword>
<dbReference type="PROSITE" id="PS51007">
    <property type="entry name" value="CYTC"/>
    <property type="match status" value="1"/>
</dbReference>
<dbReference type="PANTHER" id="PTHR37823:SF1">
    <property type="entry name" value="CYTOCHROME C-553-LIKE"/>
    <property type="match status" value="1"/>
</dbReference>
<evidence type="ECO:0000256" key="5">
    <source>
        <dbReference type="ARBA" id="ARBA00023004"/>
    </source>
</evidence>
<keyword evidence="1" id="KW-0813">Transport</keyword>
<keyword evidence="2 6" id="KW-0349">Heme</keyword>
<comment type="caution">
    <text evidence="9">The sequence shown here is derived from an EMBL/GenBank/DDBJ whole genome shotgun (WGS) entry which is preliminary data.</text>
</comment>
<evidence type="ECO:0000313" key="9">
    <source>
        <dbReference type="EMBL" id="KRP93227.1"/>
    </source>
</evidence>
<organism evidence="9 10">
    <name type="scientific">Bradyrhizobium yuanmingense</name>
    <dbReference type="NCBI Taxonomy" id="108015"/>
    <lineage>
        <taxon>Bacteria</taxon>
        <taxon>Pseudomonadati</taxon>
        <taxon>Pseudomonadota</taxon>
        <taxon>Alphaproteobacteria</taxon>
        <taxon>Hyphomicrobiales</taxon>
        <taxon>Nitrobacteraceae</taxon>
        <taxon>Bradyrhizobium</taxon>
    </lineage>
</organism>
<dbReference type="Proteomes" id="UP000051380">
    <property type="component" value="Unassembled WGS sequence"/>
</dbReference>
<dbReference type="InterPro" id="IPR009056">
    <property type="entry name" value="Cyt_c-like_dom"/>
</dbReference>
<feature type="chain" id="PRO_5006434137" evidence="7">
    <location>
        <begin position="22"/>
        <end position="105"/>
    </location>
</feature>
<dbReference type="InterPro" id="IPR036909">
    <property type="entry name" value="Cyt_c-like_dom_sf"/>
</dbReference>
<protein>
    <submittedName>
        <fullName evidence="9">Cytochrome C</fullName>
    </submittedName>
</protein>